<keyword evidence="2" id="KW-1133">Transmembrane helix</keyword>
<name>A0A2T3ZPU3_TRIA4</name>
<evidence type="ECO:0000256" key="1">
    <source>
        <dbReference type="SAM" id="MobiDB-lite"/>
    </source>
</evidence>
<evidence type="ECO:0000313" key="3">
    <source>
        <dbReference type="EMBL" id="PTB46794.1"/>
    </source>
</evidence>
<feature type="compositionally biased region" description="Basic and acidic residues" evidence="1">
    <location>
        <begin position="1"/>
        <end position="15"/>
    </location>
</feature>
<dbReference type="EMBL" id="KZ679256">
    <property type="protein sequence ID" value="PTB46794.1"/>
    <property type="molecule type" value="Genomic_DNA"/>
</dbReference>
<gene>
    <name evidence="3" type="ORF">M441DRAFT_22764</name>
</gene>
<keyword evidence="2" id="KW-0812">Transmembrane</keyword>
<feature type="transmembrane region" description="Helical" evidence="2">
    <location>
        <begin position="31"/>
        <end position="55"/>
    </location>
</feature>
<organism evidence="3 4">
    <name type="scientific">Trichoderma asperellum (strain ATCC 204424 / CBS 433.97 / NBRC 101777)</name>
    <dbReference type="NCBI Taxonomy" id="1042311"/>
    <lineage>
        <taxon>Eukaryota</taxon>
        <taxon>Fungi</taxon>
        <taxon>Dikarya</taxon>
        <taxon>Ascomycota</taxon>
        <taxon>Pezizomycotina</taxon>
        <taxon>Sordariomycetes</taxon>
        <taxon>Hypocreomycetidae</taxon>
        <taxon>Hypocreales</taxon>
        <taxon>Hypocreaceae</taxon>
        <taxon>Trichoderma</taxon>
    </lineage>
</organism>
<keyword evidence="4" id="KW-1185">Reference proteome</keyword>
<proteinExistence type="predicted"/>
<sequence length="79" mass="8673">MPLHFGRGDDERRIEQSSGGNWKRKSSEVRCWINCGAAWSAVVVGLATYVGTLALSTPAFWAQPLKRSLLDDFNSGESS</sequence>
<evidence type="ECO:0000256" key="2">
    <source>
        <dbReference type="SAM" id="Phobius"/>
    </source>
</evidence>
<evidence type="ECO:0000313" key="4">
    <source>
        <dbReference type="Proteomes" id="UP000240493"/>
    </source>
</evidence>
<protein>
    <submittedName>
        <fullName evidence="3">Uncharacterized protein</fullName>
    </submittedName>
</protein>
<feature type="region of interest" description="Disordered" evidence="1">
    <location>
        <begin position="1"/>
        <end position="26"/>
    </location>
</feature>
<dbReference type="Proteomes" id="UP000240493">
    <property type="component" value="Unassembled WGS sequence"/>
</dbReference>
<accession>A0A2T3ZPU3</accession>
<dbReference type="AlphaFoldDB" id="A0A2T3ZPU3"/>
<keyword evidence="2" id="KW-0472">Membrane</keyword>
<reference evidence="3 4" key="1">
    <citation type="submission" date="2016-07" db="EMBL/GenBank/DDBJ databases">
        <title>Multiple horizontal gene transfer events from other fungi enriched the ability of initially mycotrophic Trichoderma (Ascomycota) to feed on dead plant biomass.</title>
        <authorList>
            <consortium name="DOE Joint Genome Institute"/>
            <person name="Aerts A."/>
            <person name="Atanasova L."/>
            <person name="Chenthamara K."/>
            <person name="Zhang J."/>
            <person name="Grujic M."/>
            <person name="Henrissat B."/>
            <person name="Kuo A."/>
            <person name="Salamov A."/>
            <person name="Lipzen A."/>
            <person name="Labutti K."/>
            <person name="Barry K."/>
            <person name="Miao Y."/>
            <person name="Rahimi M.J."/>
            <person name="Shen Q."/>
            <person name="Grigoriev I.V."/>
            <person name="Kubicek C.P."/>
            <person name="Druzhinina I.S."/>
        </authorList>
    </citation>
    <scope>NUCLEOTIDE SEQUENCE [LARGE SCALE GENOMIC DNA]</scope>
    <source>
        <strain evidence="3 4">CBS 433.97</strain>
    </source>
</reference>